<dbReference type="Pfam" id="PF01201">
    <property type="entry name" value="Ribosomal_S8e"/>
    <property type="match status" value="1"/>
</dbReference>
<dbReference type="EMBL" id="CYRY02043836">
    <property type="protein sequence ID" value="VCX38480.1"/>
    <property type="molecule type" value="Genomic_DNA"/>
</dbReference>
<evidence type="ECO:0000256" key="2">
    <source>
        <dbReference type="ARBA" id="ARBA00005424"/>
    </source>
</evidence>
<evidence type="ECO:0000313" key="10">
    <source>
        <dbReference type="Proteomes" id="UP000269945"/>
    </source>
</evidence>
<evidence type="ECO:0000256" key="7">
    <source>
        <dbReference type="ARBA" id="ARBA00068584"/>
    </source>
</evidence>
<dbReference type="Gene3D" id="2.40.10.310">
    <property type="match status" value="1"/>
</dbReference>
<accession>A0A9X9M794</accession>
<dbReference type="FunFam" id="2.40.10.310:FF:000001">
    <property type="entry name" value="NSA2, ribosome biogenesis homolog"/>
    <property type="match status" value="1"/>
</dbReference>
<dbReference type="AlphaFoldDB" id="A0A9X9M794"/>
<dbReference type="GO" id="GO:0006364">
    <property type="term" value="P:rRNA processing"/>
    <property type="evidence" value="ECO:0007669"/>
    <property type="project" value="UniProtKB-KW"/>
</dbReference>
<evidence type="ECO:0000256" key="8">
    <source>
        <dbReference type="ARBA" id="ARBA00076926"/>
    </source>
</evidence>
<evidence type="ECO:0000313" key="9">
    <source>
        <dbReference type="EMBL" id="VCX38480.1"/>
    </source>
</evidence>
<evidence type="ECO:0000256" key="5">
    <source>
        <dbReference type="ARBA" id="ARBA00022552"/>
    </source>
</evidence>
<protein>
    <recommendedName>
        <fullName evidence="7">Ribosome biogenesis protein NSA2 homolog</fullName>
    </recommendedName>
    <alternativeName>
        <fullName evidence="8">TGF-beta-inducible nuclear protein 1</fullName>
    </alternativeName>
</protein>
<organism evidence="9 10">
    <name type="scientific">Gulo gulo</name>
    <name type="common">Wolverine</name>
    <name type="synonym">Gluton</name>
    <dbReference type="NCBI Taxonomy" id="48420"/>
    <lineage>
        <taxon>Eukaryota</taxon>
        <taxon>Metazoa</taxon>
        <taxon>Chordata</taxon>
        <taxon>Craniata</taxon>
        <taxon>Vertebrata</taxon>
        <taxon>Euteleostomi</taxon>
        <taxon>Mammalia</taxon>
        <taxon>Eutheria</taxon>
        <taxon>Laurasiatheria</taxon>
        <taxon>Carnivora</taxon>
        <taxon>Caniformia</taxon>
        <taxon>Musteloidea</taxon>
        <taxon>Mustelidae</taxon>
        <taxon>Guloninae</taxon>
        <taxon>Gulo</taxon>
    </lineage>
</organism>
<dbReference type="GO" id="GO:0005730">
    <property type="term" value="C:nucleolus"/>
    <property type="evidence" value="ECO:0007669"/>
    <property type="project" value="UniProtKB-SubCell"/>
</dbReference>
<reference evidence="9 10" key="1">
    <citation type="submission" date="2018-10" db="EMBL/GenBank/DDBJ databases">
        <authorList>
            <person name="Ekblom R."/>
            <person name="Jareborg N."/>
        </authorList>
    </citation>
    <scope>NUCLEOTIDE SEQUENCE [LARGE SCALE GENOMIC DNA]</scope>
    <source>
        <tissue evidence="9">Muscle</tissue>
    </source>
</reference>
<evidence type="ECO:0000256" key="1">
    <source>
        <dbReference type="ARBA" id="ARBA00004604"/>
    </source>
</evidence>
<sequence length="191" mass="21795">MKRETPNKRMMKRLHKEQYLSIYWTGRDSPELKYFPKLFKKTKRESKEMGSSFTPHAQGETELLKVIQTGKRKKKAWKRMVTKVCFVGDSVTRKPPKYERFIRPMGLCFKKAHVTHLELKPTFCLPILGIKKNPSSLLYTTLGVITKGTVIEVNVSVLGLVTQGGKVIWGKCAQVTNNPENDVCINGVLLV</sequence>
<dbReference type="Proteomes" id="UP000269945">
    <property type="component" value="Unassembled WGS sequence"/>
</dbReference>
<comment type="subcellular location">
    <subcellularLocation>
        <location evidence="1">Nucleus</location>
        <location evidence="1">Nucleolus</location>
    </subcellularLocation>
</comment>
<keyword evidence="4" id="KW-0690">Ribosome biogenesis</keyword>
<comment type="similarity">
    <text evidence="2">Belongs to the eukaryotic ribosomal protein eS8 family. Ribosome biogenesis protein NSA2 subfamily.</text>
</comment>
<keyword evidence="10" id="KW-1185">Reference proteome</keyword>
<dbReference type="GO" id="GO:0030684">
    <property type="term" value="C:preribosome"/>
    <property type="evidence" value="ECO:0007669"/>
    <property type="project" value="UniProtKB-ARBA"/>
</dbReference>
<gene>
    <name evidence="9" type="ORF">BN2614_LOCUS1</name>
</gene>
<evidence type="ECO:0000256" key="3">
    <source>
        <dbReference type="ARBA" id="ARBA00011187"/>
    </source>
</evidence>
<comment type="subunit">
    <text evidence="3">Component of the pre-66S ribosomal particle.</text>
</comment>
<keyword evidence="6" id="KW-0539">Nucleus</keyword>
<comment type="caution">
    <text evidence="9">The sequence shown here is derived from an EMBL/GenBank/DDBJ whole genome shotgun (WGS) entry which is preliminary data.</text>
</comment>
<evidence type="ECO:0000256" key="6">
    <source>
        <dbReference type="ARBA" id="ARBA00023242"/>
    </source>
</evidence>
<evidence type="ECO:0000256" key="4">
    <source>
        <dbReference type="ARBA" id="ARBA00022517"/>
    </source>
</evidence>
<dbReference type="PANTHER" id="PTHR12642">
    <property type="entry name" value="RIBOSOME BIOGENESIS PROTEIN NSA2 HOMOLOG"/>
    <property type="match status" value="1"/>
</dbReference>
<dbReference type="GO" id="GO:0042273">
    <property type="term" value="P:ribosomal large subunit biogenesis"/>
    <property type="evidence" value="ECO:0007669"/>
    <property type="project" value="UniProtKB-ARBA"/>
</dbReference>
<dbReference type="InterPro" id="IPR039411">
    <property type="entry name" value="NSA2_fam"/>
</dbReference>
<name>A0A9X9M794_GULGU</name>
<dbReference type="InterPro" id="IPR022309">
    <property type="entry name" value="Ribosomal_Se8/biogenesis_NSA2"/>
</dbReference>
<keyword evidence="5" id="KW-0698">rRNA processing</keyword>
<proteinExistence type="inferred from homology"/>